<evidence type="ECO:0000313" key="3">
    <source>
        <dbReference type="Proteomes" id="UP000001116"/>
    </source>
</evidence>
<gene>
    <name evidence="2" type="ordered locus">Krad_4535</name>
</gene>
<dbReference type="EMBL" id="CP000751">
    <property type="protein sequence ID" value="ABS05994.1"/>
    <property type="molecule type" value="Genomic_DNA"/>
</dbReference>
<dbReference type="AlphaFoldDB" id="A6WGQ5"/>
<accession>A6WGQ5</accession>
<proteinExistence type="predicted"/>
<dbReference type="Proteomes" id="UP000001116">
    <property type="component" value="Plasmid pKRAD01"/>
</dbReference>
<feature type="region of interest" description="Disordered" evidence="1">
    <location>
        <begin position="57"/>
        <end position="83"/>
    </location>
</feature>
<geneLocation type="plasmid" evidence="2 3">
    <name>pKRAD01</name>
</geneLocation>
<sequence length="174" mass="18551">MSEPSATARTTQDYHTFCSALSRRSAGIPDLVQRQCARPGAGGTGALSCGHCVTMAPPPPPRRKASRPGLDPQLSQVPSPLMPRRKPCAERVVLVLRHERWGDHPCLRPLNPPPPCLRPPPPMSEPAPPPSTTPCTASPRLGCSATAATPRPPTAVTCRLGDVVCTHEHSPPRH</sequence>
<organism evidence="2 3">
    <name type="scientific">Kineococcus radiotolerans (strain ATCC BAA-149 / DSM 14245 / SRS30216)</name>
    <dbReference type="NCBI Taxonomy" id="266940"/>
    <lineage>
        <taxon>Bacteria</taxon>
        <taxon>Bacillati</taxon>
        <taxon>Actinomycetota</taxon>
        <taxon>Actinomycetes</taxon>
        <taxon>Kineosporiales</taxon>
        <taxon>Kineosporiaceae</taxon>
        <taxon>Kineococcus</taxon>
    </lineage>
</organism>
<keyword evidence="2" id="KW-0614">Plasmid</keyword>
<evidence type="ECO:0000256" key="1">
    <source>
        <dbReference type="SAM" id="MobiDB-lite"/>
    </source>
</evidence>
<feature type="compositionally biased region" description="Pro residues" evidence="1">
    <location>
        <begin position="117"/>
        <end position="132"/>
    </location>
</feature>
<dbReference type="KEGG" id="kra:Krad_4535"/>
<name>A6WGQ5_KINRD</name>
<dbReference type="HOGENOM" id="CLU_1538070_0_0_11"/>
<evidence type="ECO:0000313" key="2">
    <source>
        <dbReference type="EMBL" id="ABS05994.1"/>
    </source>
</evidence>
<feature type="region of interest" description="Disordered" evidence="1">
    <location>
        <begin position="117"/>
        <end position="140"/>
    </location>
</feature>
<reference evidence="3" key="1">
    <citation type="journal article" date="2008" name="PLoS ONE">
        <title>Survival in nuclear waste, extreme resistance, and potential applications gleaned from the genome sequence of Kineococcus radiotolerans SRS30216.</title>
        <authorList>
            <person name="Bagwell C.E."/>
            <person name="Bhat S."/>
            <person name="Hawkins G.M."/>
            <person name="Smith B.W."/>
            <person name="Biswas T."/>
            <person name="Hoover T.R."/>
            <person name="Saunders E."/>
            <person name="Han C.S."/>
            <person name="Tsodikov O.V."/>
            <person name="Shimkets L.J."/>
        </authorList>
    </citation>
    <scope>NUCLEOTIDE SEQUENCE [LARGE SCALE GENOMIC DNA]</scope>
    <source>
        <strain evidence="3">ATCC BAA-149 / DSM 14245 / SRS30216</strain>
    </source>
</reference>
<protein>
    <submittedName>
        <fullName evidence="2">Uncharacterized protein</fullName>
    </submittedName>
</protein>
<keyword evidence="3" id="KW-1185">Reference proteome</keyword>